<comment type="caution">
    <text evidence="1">The sequence shown here is derived from an EMBL/GenBank/DDBJ whole genome shotgun (WGS) entry which is preliminary data.</text>
</comment>
<dbReference type="PANTHER" id="PTHR37031">
    <property type="entry name" value="METALLOPHOSPHATASE BINDING DOMAIN PROTEIN"/>
    <property type="match status" value="1"/>
</dbReference>
<dbReference type="SUPFAM" id="SSF56300">
    <property type="entry name" value="Metallo-dependent phosphatases"/>
    <property type="match status" value="1"/>
</dbReference>
<organism evidence="1 2">
    <name type="scientific">Alcanivorax xiamenensis</name>
    <dbReference type="NCBI Taxonomy" id="1177156"/>
    <lineage>
        <taxon>Bacteria</taxon>
        <taxon>Pseudomonadati</taxon>
        <taxon>Pseudomonadota</taxon>
        <taxon>Gammaproteobacteria</taxon>
        <taxon>Oceanospirillales</taxon>
        <taxon>Alcanivoracaceae</taxon>
        <taxon>Alcanivorax</taxon>
    </lineage>
</organism>
<gene>
    <name evidence="1" type="ORF">A6D6_01207</name>
</gene>
<dbReference type="EMBL" id="AQPF01000006">
    <property type="protein sequence ID" value="KAF0806843.1"/>
    <property type="molecule type" value="Genomic_DNA"/>
</dbReference>
<dbReference type="Gene3D" id="3.60.21.70">
    <property type="entry name" value="PhoD-like phosphatase"/>
    <property type="match status" value="1"/>
</dbReference>
<evidence type="ECO:0000313" key="2">
    <source>
        <dbReference type="Proteomes" id="UP000771797"/>
    </source>
</evidence>
<protein>
    <recommendedName>
        <fullName evidence="3">PhoD-like phosphatase</fullName>
    </recommendedName>
</protein>
<accession>A0ABQ6YAG6</accession>
<keyword evidence="2" id="KW-1185">Reference proteome</keyword>
<proteinExistence type="predicted"/>
<dbReference type="RefSeq" id="WP_159660218.1">
    <property type="nucleotide sequence ID" value="NZ_AQPF01000006.1"/>
</dbReference>
<dbReference type="InterPro" id="IPR038607">
    <property type="entry name" value="PhoD-like_sf"/>
</dbReference>
<evidence type="ECO:0008006" key="3">
    <source>
        <dbReference type="Google" id="ProtNLM"/>
    </source>
</evidence>
<reference evidence="1 2" key="1">
    <citation type="submission" date="2012-09" db="EMBL/GenBank/DDBJ databases">
        <title>Genome Sequence of alkane-degrading Bacterium Alcanivorax sp. 6-D-6.</title>
        <authorList>
            <person name="Lai Q."/>
            <person name="Shao Z."/>
        </authorList>
    </citation>
    <scope>NUCLEOTIDE SEQUENCE [LARGE SCALE GENOMIC DNA]</scope>
    <source>
        <strain evidence="1 2">6-D-6</strain>
    </source>
</reference>
<dbReference type="Proteomes" id="UP000771797">
    <property type="component" value="Unassembled WGS sequence"/>
</dbReference>
<name>A0ABQ6YAG6_9GAMM</name>
<sequence length="637" mass="72042">MSSTPELPAVLAGPILRRLEARRLVLWLVASHGLALRLQLFETDPQGTRPDRQYPLDTENCRKLPVGAEAVLHLIDLPLSSTLPEGQEIGYDLIIDGHGAVADWAPHLLHANQRRPSLVWRSRLTNLLHGSCRKPHQSGPDGLARVDQVVADSLGKPDQRPNLLLLTGDQIYADDVAMPMLATIHALIKRLGLIDETLEGARVGDSQALYRHQDGFHRQRLLPAVESGRALRKRFFGGVRKPIFTTASADRHLVTFAEVIAMYLLAWSPIPWNLAEPRPPLLDGTDQEQYQREARALATFRKQMPEVARALAHLPTLMIFDDHDVTDDWNLTADWEQTAYGQPFSRRIIGNALIAYLLCQGWGNAPDRVTPLIDDASALLGDGTGTLVMASQDALITRLLRFEGWHYQWPGTPKLIVLDTRTRRWRSERRPTRPSGLLDWEALSELQQTLLGEEAVVVVSPAPMFGVKLIETVQRLFTLIGKPLMVDAENWMAHPGAARVLLNIFRHSRTPANYVILSGDVHYSFVYRIRVRHRDGGPRIWQITDSGLRNRFPERLLEWFDRLNRWLYAPWSPLNAFTKRRRLAVTPYRPDPHEAGRRLLNRAGIGRVWLDTDGAPARIRHLGADGHDAEFKPDNRI</sequence>
<dbReference type="InterPro" id="IPR029052">
    <property type="entry name" value="Metallo-depent_PP-like"/>
</dbReference>
<evidence type="ECO:0000313" key="1">
    <source>
        <dbReference type="EMBL" id="KAF0806843.1"/>
    </source>
</evidence>
<dbReference type="PANTHER" id="PTHR37031:SF2">
    <property type="entry name" value="PHOD-LIKE PHOSPHATASE METALLOPHOSPHATASE DOMAIN-CONTAINING PROTEIN"/>
    <property type="match status" value="1"/>
</dbReference>